<accession>A0A8X6PYC8</accession>
<organism evidence="1 2">
    <name type="scientific">Nephila pilipes</name>
    <name type="common">Giant wood spider</name>
    <name type="synonym">Nephila maculata</name>
    <dbReference type="NCBI Taxonomy" id="299642"/>
    <lineage>
        <taxon>Eukaryota</taxon>
        <taxon>Metazoa</taxon>
        <taxon>Ecdysozoa</taxon>
        <taxon>Arthropoda</taxon>
        <taxon>Chelicerata</taxon>
        <taxon>Arachnida</taxon>
        <taxon>Araneae</taxon>
        <taxon>Araneomorphae</taxon>
        <taxon>Entelegynae</taxon>
        <taxon>Araneoidea</taxon>
        <taxon>Nephilidae</taxon>
        <taxon>Nephila</taxon>
    </lineage>
</organism>
<evidence type="ECO:0000313" key="2">
    <source>
        <dbReference type="Proteomes" id="UP000887013"/>
    </source>
</evidence>
<reference evidence="1" key="1">
    <citation type="submission" date="2020-08" db="EMBL/GenBank/DDBJ databases">
        <title>Multicomponent nature underlies the extraordinary mechanical properties of spider dragline silk.</title>
        <authorList>
            <person name="Kono N."/>
            <person name="Nakamura H."/>
            <person name="Mori M."/>
            <person name="Yoshida Y."/>
            <person name="Ohtoshi R."/>
            <person name="Malay A.D."/>
            <person name="Moran D.A.P."/>
            <person name="Tomita M."/>
            <person name="Numata K."/>
            <person name="Arakawa K."/>
        </authorList>
    </citation>
    <scope>NUCLEOTIDE SEQUENCE</scope>
</reference>
<gene>
    <name evidence="1" type="ORF">NPIL_526121</name>
</gene>
<proteinExistence type="predicted"/>
<dbReference type="AlphaFoldDB" id="A0A8X6PYC8"/>
<keyword evidence="2" id="KW-1185">Reference proteome</keyword>
<dbReference type="EMBL" id="BMAW01121092">
    <property type="protein sequence ID" value="GFT92495.1"/>
    <property type="molecule type" value="Genomic_DNA"/>
</dbReference>
<comment type="caution">
    <text evidence="1">The sequence shown here is derived from an EMBL/GenBank/DDBJ whole genome shotgun (WGS) entry which is preliminary data.</text>
</comment>
<name>A0A8X6PYC8_NEPPI</name>
<evidence type="ECO:0000313" key="1">
    <source>
        <dbReference type="EMBL" id="GFT92495.1"/>
    </source>
</evidence>
<dbReference type="Proteomes" id="UP000887013">
    <property type="component" value="Unassembled WGS sequence"/>
</dbReference>
<protein>
    <submittedName>
        <fullName evidence="1">Uncharacterized protein</fullName>
    </submittedName>
</protein>
<sequence>MRNEWLASAINHKSGELQGHTYGRNIGNHRKGKGDRFLPSLENMSRAALFYLLTAPFRELFRGSLETRPRGQEALNRWSA</sequence>